<proteinExistence type="predicted"/>
<protein>
    <submittedName>
        <fullName evidence="1">DinB family protein</fullName>
    </submittedName>
</protein>
<reference evidence="1 2" key="1">
    <citation type="submission" date="2021-04" db="EMBL/GenBank/DDBJ databases">
        <title>Ruania sp. nov., isolated from sandy soil of mangrove forest.</title>
        <authorList>
            <person name="Ge X."/>
            <person name="Huang R."/>
            <person name="Liu W."/>
        </authorList>
    </citation>
    <scope>NUCLEOTIDE SEQUENCE [LARGE SCALE GENOMIC DNA]</scope>
    <source>
        <strain evidence="1 2">N2-46</strain>
    </source>
</reference>
<dbReference type="RefSeq" id="WP_223411321.1">
    <property type="nucleotide sequence ID" value="NZ_JAGSHT010000026.1"/>
</dbReference>
<organism evidence="1 2">
    <name type="scientific">Occultella gossypii</name>
    <dbReference type="NCBI Taxonomy" id="2800820"/>
    <lineage>
        <taxon>Bacteria</taxon>
        <taxon>Bacillati</taxon>
        <taxon>Actinomycetota</taxon>
        <taxon>Actinomycetes</taxon>
        <taxon>Micrococcales</taxon>
        <taxon>Ruaniaceae</taxon>
        <taxon>Occultella</taxon>
    </lineage>
</organism>
<sequence>MVTVDEAGQELPERRFGWWDMWVPEDEDPRQDGAFENTERAMLIGFLSDYRLTLEMKCSGLDPADLAKRSVPPSDLSLLGLVRHLAGVERSWFRRILAGEEVPAPYVVDGVETEFSGAAADPAVVEEAWATWHAEVANSEAFVAAHSDLGWIGADGQTPLRRVLIHMIEEYARHCGHADLIRERVDGRVGQ</sequence>
<name>A0ABS7SHN0_9MICO</name>
<dbReference type="Pfam" id="PF04978">
    <property type="entry name" value="MST"/>
    <property type="match status" value="1"/>
</dbReference>
<evidence type="ECO:0000313" key="1">
    <source>
        <dbReference type="EMBL" id="MBZ2199314.1"/>
    </source>
</evidence>
<comment type="caution">
    <text evidence="1">The sequence shown here is derived from an EMBL/GenBank/DDBJ whole genome shotgun (WGS) entry which is preliminary data.</text>
</comment>
<dbReference type="InterPro" id="IPR034660">
    <property type="entry name" value="DinB/YfiT-like"/>
</dbReference>
<gene>
    <name evidence="1" type="ORF">KCQ71_24420</name>
</gene>
<dbReference type="EMBL" id="JAGSHT010000026">
    <property type="protein sequence ID" value="MBZ2199314.1"/>
    <property type="molecule type" value="Genomic_DNA"/>
</dbReference>
<dbReference type="SUPFAM" id="SSF109854">
    <property type="entry name" value="DinB/YfiT-like putative metalloenzymes"/>
    <property type="match status" value="1"/>
</dbReference>
<dbReference type="InterPro" id="IPR007061">
    <property type="entry name" value="MST-like"/>
</dbReference>
<dbReference type="Gene3D" id="1.20.120.450">
    <property type="entry name" value="dinb family like domain"/>
    <property type="match status" value="1"/>
</dbReference>
<dbReference type="Proteomes" id="UP000826651">
    <property type="component" value="Unassembled WGS sequence"/>
</dbReference>
<keyword evidence="2" id="KW-1185">Reference proteome</keyword>
<evidence type="ECO:0000313" key="2">
    <source>
        <dbReference type="Proteomes" id="UP000826651"/>
    </source>
</evidence>
<accession>A0ABS7SHN0</accession>